<accession>M5Q0C6</accession>
<feature type="region of interest" description="Disordered" evidence="1">
    <location>
        <begin position="220"/>
        <end position="239"/>
    </location>
</feature>
<sequence>MITRVTGKNLKGQTFEQALAKRTLLVGPNGSGKTSRTLAALLAILGYMPGANKTPAGVFETFAGQGASELFAGIEVDGKLLERGFRRQGSGTTTKLFKIDRMTAKADEFAASLARADVSVVDLADFTAASDAKKIDWLFKLYSKGGNLAALDQQIEDKDALVKALDRKAREAEGTVSRLVAAKASVQLPAGTLAEKRAQIADREAQLEAARKALREAEIETARQEEREKAQATPEPAQTAQGDLLDESLHKVGEFMRENMQPAVAPVLDPVASLHRIQDAMAKAGCSACAAGLVLKGELRRIQKEAA</sequence>
<reference evidence="2 3" key="1">
    <citation type="journal article" date="2013" name="Genome Announc.">
        <title>Draft Genome Sequence for Desulfovibrio africanus Strain PCS.</title>
        <authorList>
            <person name="Brown S.D."/>
            <person name="Utturkar S.M."/>
            <person name="Arkin A.P."/>
            <person name="Deutschbauer A.M."/>
            <person name="Elias D.A."/>
            <person name="Hazen T.C."/>
            <person name="Chakraborty R."/>
        </authorList>
    </citation>
    <scope>NUCLEOTIDE SEQUENCE [LARGE SCALE GENOMIC DNA]</scope>
    <source>
        <strain evidence="2 3">PCS</strain>
    </source>
</reference>
<evidence type="ECO:0000256" key="1">
    <source>
        <dbReference type="SAM" id="MobiDB-lite"/>
    </source>
</evidence>
<organism evidence="2 3">
    <name type="scientific">Desulfocurvibacter africanus PCS</name>
    <dbReference type="NCBI Taxonomy" id="1262666"/>
    <lineage>
        <taxon>Bacteria</taxon>
        <taxon>Pseudomonadati</taxon>
        <taxon>Thermodesulfobacteriota</taxon>
        <taxon>Desulfovibrionia</taxon>
        <taxon>Desulfovibrionales</taxon>
        <taxon>Desulfovibrionaceae</taxon>
        <taxon>Desulfocurvibacter</taxon>
    </lineage>
</organism>
<feature type="compositionally biased region" description="Basic and acidic residues" evidence="1">
    <location>
        <begin position="220"/>
        <end position="230"/>
    </location>
</feature>
<name>M5Q0C6_DESAF</name>
<dbReference type="PATRIC" id="fig|1262666.3.peg.2638"/>
<dbReference type="Gene3D" id="3.40.50.300">
    <property type="entry name" value="P-loop containing nucleotide triphosphate hydrolases"/>
    <property type="match status" value="1"/>
</dbReference>
<protein>
    <submittedName>
        <fullName evidence="2">Uncharacterized protein</fullName>
    </submittedName>
</protein>
<dbReference type="EMBL" id="AOSV01000029">
    <property type="protein sequence ID" value="EMG36586.1"/>
    <property type="molecule type" value="Genomic_DNA"/>
</dbReference>
<dbReference type="InterPro" id="IPR027417">
    <property type="entry name" value="P-loop_NTPase"/>
</dbReference>
<proteinExistence type="predicted"/>
<evidence type="ECO:0000313" key="3">
    <source>
        <dbReference type="Proteomes" id="UP000011922"/>
    </source>
</evidence>
<dbReference type="SUPFAM" id="SSF52540">
    <property type="entry name" value="P-loop containing nucleoside triphosphate hydrolases"/>
    <property type="match status" value="1"/>
</dbReference>
<dbReference type="AlphaFoldDB" id="M5Q0C6"/>
<dbReference type="Proteomes" id="UP000011922">
    <property type="component" value="Unassembled WGS sequence"/>
</dbReference>
<comment type="caution">
    <text evidence="2">The sequence shown here is derived from an EMBL/GenBank/DDBJ whole genome shotgun (WGS) entry which is preliminary data.</text>
</comment>
<evidence type="ECO:0000313" key="2">
    <source>
        <dbReference type="EMBL" id="EMG36586.1"/>
    </source>
</evidence>
<gene>
    <name evidence="2" type="ORF">PCS_02598</name>
</gene>
<dbReference type="OrthoDB" id="1873901at2"/>
<dbReference type="RefSeq" id="WP_005987851.1">
    <property type="nucleotide sequence ID" value="NZ_AOSV01000029.1"/>
</dbReference>